<dbReference type="AlphaFoldDB" id="A0A420YEG0"/>
<dbReference type="InterPro" id="IPR019190">
    <property type="entry name" value="EXOV"/>
</dbReference>
<keyword evidence="4" id="KW-0479">Metal-binding</keyword>
<dbReference type="EMBL" id="QVQW01000015">
    <property type="protein sequence ID" value="RKU46286.1"/>
    <property type="molecule type" value="Genomic_DNA"/>
</dbReference>
<evidence type="ECO:0000313" key="8">
    <source>
        <dbReference type="EMBL" id="RKU46286.1"/>
    </source>
</evidence>
<comment type="similarity">
    <text evidence="2">Belongs to the EXO5 family.</text>
</comment>
<evidence type="ECO:0000256" key="2">
    <source>
        <dbReference type="ARBA" id="ARBA00009797"/>
    </source>
</evidence>
<comment type="caution">
    <text evidence="8">The sequence shown here is derived from an EMBL/GenBank/DDBJ whole genome shotgun (WGS) entry which is preliminary data.</text>
</comment>
<protein>
    <recommendedName>
        <fullName evidence="10">Exonuclease V</fullName>
    </recommendedName>
</protein>
<sequence>MTNRLRAPSHSYSKSDTDESDYGDFTAEEVQLVEHLVTRASVTPSLQAKLPARGTRPTRQPNPTPAASSLRPVAPVISSAHSSRQSGGAALSPREDIATASASHASVKSFAESTLDHRLHEARGSPILAYRNEPEALSQLVGTYGHAPSTVEDDHDQLTIGHDEDRIEPDSFVEPAEVGDVSYPDLSRALHKIQDNATTDSDRSDGEGSEDEYGFNDMESPLSRFRSFPKKPFSVSDLIAGAWCELQYYYTLVKLPGGKKTRTVAMRGGSKLHKGLEEEVYTTVAVEVAKKEDVFGLKLWNIIQGLRTLRDTGMTRELEVWGLVEGHVVNGVIDHLNYENPDPEFEDEIRSSQEASQGNAKDQQKITTFFHSSATKPEHDKIYLTDVKTTGANRPPKGAAVRPAKIQLFLYHRFLSDMAAGRLDCFRVFARYGLNADEQFSDTFLAQISSLHDEVFHDAPSSGSDSDYRSAQSRQGVPDLIRYTSLRELVPLLEHELKTTFPHGADSVGSLVTVEYRKRPRRTSSGSEDETDVEGGLVVGSNVFFVDHGVLQEYLRQDLEWWEGQRDPRGVDIEEAGFKCRSCEFVNECEWRHQQDAEMLQKANRRMTTRSKRKGS</sequence>
<feature type="region of interest" description="Disordered" evidence="7">
    <location>
        <begin position="1"/>
        <end position="26"/>
    </location>
</feature>
<reference evidence="8 9" key="1">
    <citation type="submission" date="2018-08" db="EMBL/GenBank/DDBJ databases">
        <title>Draft genome of the lignicolous fungus Coniochaeta pulveracea.</title>
        <authorList>
            <person name="Borstlap C.J."/>
            <person name="De Witt R.N."/>
            <person name="Botha A."/>
            <person name="Volschenk H."/>
        </authorList>
    </citation>
    <scope>NUCLEOTIDE SEQUENCE [LARGE SCALE GENOMIC DNA]</scope>
    <source>
        <strain evidence="8 9">CAB683</strain>
    </source>
</reference>
<accession>A0A420YEG0</accession>
<gene>
    <name evidence="8" type="ORF">DL546_007330</name>
</gene>
<feature type="region of interest" description="Disordered" evidence="7">
    <location>
        <begin position="38"/>
        <end position="97"/>
    </location>
</feature>
<comment type="subunit">
    <text evidence="3">Monomer.</text>
</comment>
<evidence type="ECO:0000313" key="9">
    <source>
        <dbReference type="Proteomes" id="UP000275385"/>
    </source>
</evidence>
<dbReference type="Proteomes" id="UP000275385">
    <property type="component" value="Unassembled WGS sequence"/>
</dbReference>
<feature type="compositionally biased region" description="Polar residues" evidence="7">
    <location>
        <begin position="57"/>
        <end position="67"/>
    </location>
</feature>
<dbReference type="Pfam" id="PF09810">
    <property type="entry name" value="Exo5"/>
    <property type="match status" value="1"/>
</dbReference>
<keyword evidence="6" id="KW-0378">Hydrolase</keyword>
<keyword evidence="4" id="KW-0408">Iron</keyword>
<keyword evidence="9" id="KW-1185">Reference proteome</keyword>
<dbReference type="PANTHER" id="PTHR14464:SF4">
    <property type="entry name" value="EXONUCLEASE V"/>
    <property type="match status" value="1"/>
</dbReference>
<feature type="region of interest" description="Disordered" evidence="7">
    <location>
        <begin position="192"/>
        <end position="217"/>
    </location>
</feature>
<organism evidence="8 9">
    <name type="scientific">Coniochaeta pulveracea</name>
    <dbReference type="NCBI Taxonomy" id="177199"/>
    <lineage>
        <taxon>Eukaryota</taxon>
        <taxon>Fungi</taxon>
        <taxon>Dikarya</taxon>
        <taxon>Ascomycota</taxon>
        <taxon>Pezizomycotina</taxon>
        <taxon>Sordariomycetes</taxon>
        <taxon>Sordariomycetidae</taxon>
        <taxon>Coniochaetales</taxon>
        <taxon>Coniochaetaceae</taxon>
        <taxon>Coniochaeta</taxon>
    </lineage>
</organism>
<evidence type="ECO:0000256" key="4">
    <source>
        <dbReference type="ARBA" id="ARBA00022485"/>
    </source>
</evidence>
<keyword evidence="5" id="KW-0540">Nuclease</keyword>
<dbReference type="GO" id="GO:0051539">
    <property type="term" value="F:4 iron, 4 sulfur cluster binding"/>
    <property type="evidence" value="ECO:0007669"/>
    <property type="project" value="UniProtKB-KW"/>
</dbReference>
<dbReference type="PANTHER" id="PTHR14464">
    <property type="entry name" value="EXONUCLEASE V"/>
    <property type="match status" value="1"/>
</dbReference>
<keyword evidence="6" id="KW-0269">Exonuclease</keyword>
<dbReference type="GO" id="GO:0036297">
    <property type="term" value="P:interstrand cross-link repair"/>
    <property type="evidence" value="ECO:0007669"/>
    <property type="project" value="TreeGrafter"/>
</dbReference>
<keyword evidence="4" id="KW-0004">4Fe-4S</keyword>
<comment type="cofactor">
    <cofactor evidence="1">
        <name>[4Fe-4S] cluster</name>
        <dbReference type="ChEBI" id="CHEBI:49883"/>
    </cofactor>
</comment>
<evidence type="ECO:0000256" key="6">
    <source>
        <dbReference type="ARBA" id="ARBA00022839"/>
    </source>
</evidence>
<dbReference type="GO" id="GO:0045145">
    <property type="term" value="F:single-stranded DNA 5'-3' DNA exonuclease activity"/>
    <property type="evidence" value="ECO:0007669"/>
    <property type="project" value="InterPro"/>
</dbReference>
<dbReference type="OrthoDB" id="354769at2759"/>
<evidence type="ECO:0000256" key="7">
    <source>
        <dbReference type="SAM" id="MobiDB-lite"/>
    </source>
</evidence>
<evidence type="ECO:0000256" key="1">
    <source>
        <dbReference type="ARBA" id="ARBA00001966"/>
    </source>
</evidence>
<proteinExistence type="inferred from homology"/>
<evidence type="ECO:0008006" key="10">
    <source>
        <dbReference type="Google" id="ProtNLM"/>
    </source>
</evidence>
<dbReference type="GO" id="GO:0005634">
    <property type="term" value="C:nucleus"/>
    <property type="evidence" value="ECO:0007669"/>
    <property type="project" value="TreeGrafter"/>
</dbReference>
<dbReference type="GO" id="GO:0005739">
    <property type="term" value="C:mitochondrion"/>
    <property type="evidence" value="ECO:0007669"/>
    <property type="project" value="TreeGrafter"/>
</dbReference>
<keyword evidence="4" id="KW-0411">Iron-sulfur</keyword>
<evidence type="ECO:0000256" key="3">
    <source>
        <dbReference type="ARBA" id="ARBA00011245"/>
    </source>
</evidence>
<name>A0A420YEG0_9PEZI</name>
<evidence type="ECO:0000256" key="5">
    <source>
        <dbReference type="ARBA" id="ARBA00022722"/>
    </source>
</evidence>